<dbReference type="FunFam" id="2.60.260.20:FF:000003">
    <property type="entry name" value="DnaJ subfamily A member 2"/>
    <property type="match status" value="1"/>
</dbReference>
<dbReference type="PROSITE" id="PS51188">
    <property type="entry name" value="ZF_CR"/>
    <property type="match status" value="1"/>
</dbReference>
<dbReference type="InterPro" id="IPR001305">
    <property type="entry name" value="HSP_DnaJ_Cys-rich_dom"/>
</dbReference>
<accession>A0A914C5A5</accession>
<dbReference type="CDD" id="cd06257">
    <property type="entry name" value="DnaJ"/>
    <property type="match status" value="1"/>
</dbReference>
<dbReference type="FunFam" id="2.10.230.10:FF:000001">
    <property type="entry name" value="DnaJ subfamily A member 2"/>
    <property type="match status" value="1"/>
</dbReference>
<name>A0A914C5A5_9BILA</name>
<dbReference type="GO" id="GO:0005524">
    <property type="term" value="F:ATP binding"/>
    <property type="evidence" value="ECO:0007669"/>
    <property type="project" value="InterPro"/>
</dbReference>
<evidence type="ECO:0000256" key="5">
    <source>
        <dbReference type="PROSITE-ProRule" id="PRU00546"/>
    </source>
</evidence>
<protein>
    <submittedName>
        <fullName evidence="9">Uncharacterized protein</fullName>
    </submittedName>
</protein>
<dbReference type="Gene3D" id="1.10.287.110">
    <property type="entry name" value="DnaJ domain"/>
    <property type="match status" value="1"/>
</dbReference>
<reference evidence="9" key="1">
    <citation type="submission" date="2022-11" db="UniProtKB">
        <authorList>
            <consortium name="WormBaseParasite"/>
        </authorList>
    </citation>
    <scope>IDENTIFICATION</scope>
</reference>
<dbReference type="PANTHER" id="PTHR43888">
    <property type="entry name" value="DNAJ-LIKE-2, ISOFORM A-RELATED"/>
    <property type="match status" value="1"/>
</dbReference>
<evidence type="ECO:0000259" key="7">
    <source>
        <dbReference type="PROSITE" id="PS51188"/>
    </source>
</evidence>
<sequence length="394" mass="44638">MVKDTKFYDVLEVPPTASENELKKAYRKLALKYHPDKNPNEGERFKLISQAYEVLSDPKKKEVYDKYGEEGLKEGGGGGGMHNPMDIFDMFFGGGGGFGRSREPTKVRDTIHQLTVKLEHFYNGTTKKLKVKRHVLCDKCKGIGGNKDSIADCTGCHGHGIQIQRAQIAPGFIQQVQRTCQECKGEGKIIKELCKSCKGKKRVEQEEILEVHIEKGMKDGQKILFKNKGDQEPGLEAGDIVIVLDEMENEKFTRKDDNLILIMELKLVEALCGCTKYIETLDGRQLLFNLLPGEVIKHDDSRVIQGEGMPHLRHPDEKGDLIVHFKVQMPDTIPVKNIDKMSKMLPGKSEPLIPDDAEHFTMTPVSDDHFQRRRRMNYDDDEMGPGQRVQCQTQ</sequence>
<dbReference type="GO" id="GO:0006457">
    <property type="term" value="P:protein folding"/>
    <property type="evidence" value="ECO:0007669"/>
    <property type="project" value="InterPro"/>
</dbReference>
<keyword evidence="1 5" id="KW-0479">Metal-binding</keyword>
<keyword evidence="3 5" id="KW-0863">Zinc-finger</keyword>
<feature type="domain" description="J" evidence="6">
    <location>
        <begin position="6"/>
        <end position="68"/>
    </location>
</feature>
<evidence type="ECO:0000313" key="8">
    <source>
        <dbReference type="Proteomes" id="UP000887540"/>
    </source>
</evidence>
<evidence type="ECO:0000256" key="2">
    <source>
        <dbReference type="ARBA" id="ARBA00022737"/>
    </source>
</evidence>
<dbReference type="HAMAP" id="MF_01152">
    <property type="entry name" value="DnaJ"/>
    <property type="match status" value="1"/>
</dbReference>
<dbReference type="Gene3D" id="2.10.230.10">
    <property type="entry name" value="Heat shock protein DnaJ, cysteine-rich domain"/>
    <property type="match status" value="1"/>
</dbReference>
<dbReference type="SUPFAM" id="SSF49493">
    <property type="entry name" value="HSP40/DnaJ peptide-binding domain"/>
    <property type="match status" value="2"/>
</dbReference>
<dbReference type="InterPro" id="IPR008971">
    <property type="entry name" value="HSP40/DnaJ_pept-bd"/>
</dbReference>
<dbReference type="PROSITE" id="PS00636">
    <property type="entry name" value="DNAJ_1"/>
    <property type="match status" value="1"/>
</dbReference>
<dbReference type="PRINTS" id="PR00625">
    <property type="entry name" value="JDOMAIN"/>
</dbReference>
<evidence type="ECO:0000259" key="6">
    <source>
        <dbReference type="PROSITE" id="PS50076"/>
    </source>
</evidence>
<keyword evidence="4 5" id="KW-0862">Zinc</keyword>
<evidence type="ECO:0000256" key="4">
    <source>
        <dbReference type="ARBA" id="ARBA00022833"/>
    </source>
</evidence>
<dbReference type="AlphaFoldDB" id="A0A914C5A5"/>
<dbReference type="Pfam" id="PF00684">
    <property type="entry name" value="DnaJ_CXXCXGXG"/>
    <property type="match status" value="1"/>
</dbReference>
<dbReference type="Gene3D" id="2.60.260.20">
    <property type="entry name" value="Urease metallochaperone UreE, N-terminal domain"/>
    <property type="match status" value="2"/>
</dbReference>
<feature type="domain" description="CR-type" evidence="7">
    <location>
        <begin position="124"/>
        <end position="206"/>
    </location>
</feature>
<feature type="zinc finger region" description="CR-type" evidence="5">
    <location>
        <begin position="124"/>
        <end position="206"/>
    </location>
</feature>
<dbReference type="InterPro" id="IPR044713">
    <property type="entry name" value="DNJA1/2-like"/>
</dbReference>
<dbReference type="InterPro" id="IPR002939">
    <property type="entry name" value="DnaJ_C"/>
</dbReference>
<dbReference type="InterPro" id="IPR018253">
    <property type="entry name" value="DnaJ_domain_CS"/>
</dbReference>
<dbReference type="GO" id="GO:0008270">
    <property type="term" value="F:zinc ion binding"/>
    <property type="evidence" value="ECO:0007669"/>
    <property type="project" value="UniProtKB-KW"/>
</dbReference>
<dbReference type="CDD" id="cd10719">
    <property type="entry name" value="DnaJ_zf"/>
    <property type="match status" value="1"/>
</dbReference>
<keyword evidence="8" id="KW-1185">Reference proteome</keyword>
<dbReference type="Pfam" id="PF01556">
    <property type="entry name" value="DnaJ_C"/>
    <property type="match status" value="1"/>
</dbReference>
<keyword evidence="2" id="KW-0677">Repeat</keyword>
<dbReference type="Pfam" id="PF00226">
    <property type="entry name" value="DnaJ"/>
    <property type="match status" value="1"/>
</dbReference>
<dbReference type="SUPFAM" id="SSF46565">
    <property type="entry name" value="Chaperone J-domain"/>
    <property type="match status" value="1"/>
</dbReference>
<dbReference type="CDD" id="cd10747">
    <property type="entry name" value="DnaJ_C"/>
    <property type="match status" value="1"/>
</dbReference>
<organism evidence="8 9">
    <name type="scientific">Acrobeloides nanus</name>
    <dbReference type="NCBI Taxonomy" id="290746"/>
    <lineage>
        <taxon>Eukaryota</taxon>
        <taxon>Metazoa</taxon>
        <taxon>Ecdysozoa</taxon>
        <taxon>Nematoda</taxon>
        <taxon>Chromadorea</taxon>
        <taxon>Rhabditida</taxon>
        <taxon>Tylenchina</taxon>
        <taxon>Cephalobomorpha</taxon>
        <taxon>Cephaloboidea</taxon>
        <taxon>Cephalobidae</taxon>
        <taxon>Acrobeloides</taxon>
    </lineage>
</organism>
<evidence type="ECO:0000313" key="9">
    <source>
        <dbReference type="WBParaSite" id="ACRNAN_Path_308.g1181.t1"/>
    </source>
</evidence>
<dbReference type="InterPro" id="IPR036410">
    <property type="entry name" value="HSP_DnaJ_Cys-rich_dom_sf"/>
</dbReference>
<dbReference type="InterPro" id="IPR001623">
    <property type="entry name" value="DnaJ_domain"/>
</dbReference>
<evidence type="ECO:0000256" key="1">
    <source>
        <dbReference type="ARBA" id="ARBA00022723"/>
    </source>
</evidence>
<dbReference type="WBParaSite" id="ACRNAN_Path_308.g1181.t1">
    <property type="protein sequence ID" value="ACRNAN_Path_308.g1181.t1"/>
    <property type="gene ID" value="ACRNAN_Path_308.g1181"/>
</dbReference>
<dbReference type="GO" id="GO:0030544">
    <property type="term" value="F:Hsp70 protein binding"/>
    <property type="evidence" value="ECO:0007669"/>
    <property type="project" value="InterPro"/>
</dbReference>
<proteinExistence type="inferred from homology"/>
<dbReference type="GO" id="GO:0009408">
    <property type="term" value="P:response to heat"/>
    <property type="evidence" value="ECO:0007669"/>
    <property type="project" value="InterPro"/>
</dbReference>
<dbReference type="InterPro" id="IPR036869">
    <property type="entry name" value="J_dom_sf"/>
</dbReference>
<dbReference type="InterPro" id="IPR012724">
    <property type="entry name" value="DnaJ"/>
</dbReference>
<dbReference type="Proteomes" id="UP000887540">
    <property type="component" value="Unplaced"/>
</dbReference>
<dbReference type="SUPFAM" id="SSF57938">
    <property type="entry name" value="DnaJ/Hsp40 cysteine-rich domain"/>
    <property type="match status" value="1"/>
</dbReference>
<dbReference type="PROSITE" id="PS50076">
    <property type="entry name" value="DNAJ_2"/>
    <property type="match status" value="1"/>
</dbReference>
<dbReference type="SMART" id="SM00271">
    <property type="entry name" value="DnaJ"/>
    <property type="match status" value="1"/>
</dbReference>
<dbReference type="GO" id="GO:0051082">
    <property type="term" value="F:unfolded protein binding"/>
    <property type="evidence" value="ECO:0007669"/>
    <property type="project" value="InterPro"/>
</dbReference>
<evidence type="ECO:0000256" key="3">
    <source>
        <dbReference type="ARBA" id="ARBA00022771"/>
    </source>
</evidence>
<dbReference type="FunFam" id="1.10.287.110:FF:000014">
    <property type="entry name" value="dnaJ homolog subfamily A member 1"/>
    <property type="match status" value="1"/>
</dbReference>